<evidence type="ECO:0000313" key="11">
    <source>
        <dbReference type="EMBL" id="SSD61470.1"/>
    </source>
</evidence>
<feature type="compositionally biased region" description="Low complexity" evidence="9">
    <location>
        <begin position="439"/>
        <end position="459"/>
    </location>
</feature>
<evidence type="ECO:0000256" key="7">
    <source>
        <dbReference type="ARBA" id="ARBA00023242"/>
    </source>
</evidence>
<feature type="region of interest" description="Disordered" evidence="9">
    <location>
        <begin position="432"/>
        <end position="466"/>
    </location>
</feature>
<proteinExistence type="inferred from homology"/>
<accession>A0A376BBE6</accession>
<keyword evidence="6 8" id="KW-0862">Zinc</keyword>
<dbReference type="EMBL" id="UFAJ01000717">
    <property type="protein sequence ID" value="SSD61470.1"/>
    <property type="molecule type" value="Genomic_DNA"/>
</dbReference>
<dbReference type="Pfam" id="PF21803">
    <property type="entry name" value="Nab2-zf4"/>
    <property type="match status" value="1"/>
</dbReference>
<dbReference type="GO" id="GO:0005737">
    <property type="term" value="C:cytoplasm"/>
    <property type="evidence" value="ECO:0007669"/>
    <property type="project" value="TreeGrafter"/>
</dbReference>
<dbReference type="GO" id="GO:0005634">
    <property type="term" value="C:nucleus"/>
    <property type="evidence" value="ECO:0007669"/>
    <property type="project" value="UniProtKB-SubCell"/>
</dbReference>
<dbReference type="Gene3D" id="1.10.340.40">
    <property type="entry name" value="Nuclear abundant poly(A) RNA-bind protein 2, N-terminal domain"/>
    <property type="match status" value="1"/>
</dbReference>
<dbReference type="InterPro" id="IPR049017">
    <property type="entry name" value="Nab2_Znf4"/>
</dbReference>
<evidence type="ECO:0000313" key="12">
    <source>
        <dbReference type="Proteomes" id="UP000262825"/>
    </source>
</evidence>
<evidence type="ECO:0000256" key="8">
    <source>
        <dbReference type="PROSITE-ProRule" id="PRU00723"/>
    </source>
</evidence>
<dbReference type="VEuPathDB" id="FungiDB:SCODWIG_03231"/>
<dbReference type="Gene3D" id="4.10.1000.40">
    <property type="match status" value="3"/>
</dbReference>
<gene>
    <name evidence="11" type="ORF">SCODWIG_03231</name>
</gene>
<dbReference type="InterPro" id="IPR021083">
    <property type="entry name" value="Nab2_N"/>
</dbReference>
<dbReference type="Proteomes" id="UP000262825">
    <property type="component" value="Unassembled WGS sequence"/>
</dbReference>
<evidence type="ECO:0000256" key="6">
    <source>
        <dbReference type="ARBA" id="ARBA00022833"/>
    </source>
</evidence>
<evidence type="ECO:0000256" key="2">
    <source>
        <dbReference type="ARBA" id="ARBA00008423"/>
    </source>
</evidence>
<dbReference type="Pfam" id="PF21457">
    <property type="entry name" value="zf-CCCH_2-like_3"/>
    <property type="match status" value="1"/>
</dbReference>
<dbReference type="InterPro" id="IPR000571">
    <property type="entry name" value="Znf_CCCH"/>
</dbReference>
<dbReference type="InterPro" id="IPR041044">
    <property type="entry name" value="Nab2p_Zf1"/>
</dbReference>
<keyword evidence="7" id="KW-0539">Nucleus</keyword>
<organism evidence="11 12">
    <name type="scientific">Saccharomycodes ludwigii</name>
    <dbReference type="NCBI Taxonomy" id="36035"/>
    <lineage>
        <taxon>Eukaryota</taxon>
        <taxon>Fungi</taxon>
        <taxon>Dikarya</taxon>
        <taxon>Ascomycota</taxon>
        <taxon>Saccharomycotina</taxon>
        <taxon>Saccharomycetes</taxon>
        <taxon>Saccharomycodales</taxon>
        <taxon>Saccharomycodaceae</taxon>
        <taxon>Saccharomycodes</taxon>
    </lineage>
</organism>
<reference evidence="12" key="1">
    <citation type="submission" date="2018-06" db="EMBL/GenBank/DDBJ databases">
        <authorList>
            <person name="Guldener U."/>
        </authorList>
    </citation>
    <scope>NUCLEOTIDE SEQUENCE [LARGE SCALE GENOMIC DNA]</scope>
    <source>
        <strain evidence="12">UTAD17</strain>
    </source>
</reference>
<evidence type="ECO:0000256" key="4">
    <source>
        <dbReference type="ARBA" id="ARBA00022737"/>
    </source>
</evidence>
<keyword evidence="12" id="KW-1185">Reference proteome</keyword>
<dbReference type="InterPro" id="IPR043094">
    <property type="entry name" value="Nab2/ZC3H14_N_sf"/>
</dbReference>
<dbReference type="PANTHER" id="PTHR14738">
    <property type="entry name" value="ZINC FINGER CCCH DOMAIN-CONTAINING PROTEIN 14"/>
    <property type="match status" value="1"/>
</dbReference>
<dbReference type="PROSITE" id="PS50103">
    <property type="entry name" value="ZF_C3H1"/>
    <property type="match status" value="1"/>
</dbReference>
<feature type="zinc finger region" description="C3H1-type" evidence="8">
    <location>
        <begin position="190"/>
        <end position="216"/>
    </location>
</feature>
<evidence type="ECO:0000256" key="5">
    <source>
        <dbReference type="ARBA" id="ARBA00022771"/>
    </source>
</evidence>
<dbReference type="Pfam" id="PF11517">
    <property type="entry name" value="Nab2"/>
    <property type="match status" value="1"/>
</dbReference>
<evidence type="ECO:0000256" key="1">
    <source>
        <dbReference type="ARBA" id="ARBA00004123"/>
    </source>
</evidence>
<keyword evidence="3 8" id="KW-0479">Metal-binding</keyword>
<dbReference type="Pfam" id="PF18260">
    <property type="entry name" value="Nab2p_Zf1"/>
    <property type="match status" value="1"/>
</dbReference>
<dbReference type="GO" id="GO:0008270">
    <property type="term" value="F:zinc ion binding"/>
    <property type="evidence" value="ECO:0007669"/>
    <property type="project" value="UniProtKB-KW"/>
</dbReference>
<dbReference type="GO" id="GO:0008143">
    <property type="term" value="F:poly(A) binding"/>
    <property type="evidence" value="ECO:0007669"/>
    <property type="project" value="InterPro"/>
</dbReference>
<protein>
    <submittedName>
        <fullName evidence="11">Related to Nuclear polyadenylated RNA-binding protein NAB2</fullName>
    </submittedName>
</protein>
<comment type="subcellular location">
    <subcellularLocation>
        <location evidence="1">Nucleus</location>
    </subcellularLocation>
</comment>
<name>A0A376BBE6_9ASCO</name>
<dbReference type="GO" id="GO:0043488">
    <property type="term" value="P:regulation of mRNA stability"/>
    <property type="evidence" value="ECO:0007669"/>
    <property type="project" value="InterPro"/>
</dbReference>
<dbReference type="Pfam" id="PF14608">
    <property type="entry name" value="zf-CCCH_2"/>
    <property type="match status" value="4"/>
</dbReference>
<dbReference type="FunFam" id="4.10.1000.40:FF:000003">
    <property type="entry name" value="Nuclear polyadenylated RNA-binding protein NAB2"/>
    <property type="match status" value="1"/>
</dbReference>
<dbReference type="AlphaFoldDB" id="A0A376BBE6"/>
<keyword evidence="5 8" id="KW-0863">Zinc-finger</keyword>
<feature type="domain" description="C3H1-type" evidence="10">
    <location>
        <begin position="190"/>
        <end position="216"/>
    </location>
</feature>
<comment type="similarity">
    <text evidence="2">Belongs to the ZC3H14 family.</text>
</comment>
<dbReference type="InterPro" id="IPR048410">
    <property type="entry name" value="Znf-CCCH_2-like_3"/>
</dbReference>
<evidence type="ECO:0000256" key="3">
    <source>
        <dbReference type="ARBA" id="ARBA00022723"/>
    </source>
</evidence>
<sequence>MSAINESISEQLKHFVAECLTGLKNFSEDRTYVAEYIILLMSNGGSLEDVVKELHSLFDTVDVADLQVVIEGAFVAASTLNSNTGNSSSTLNELLQQVLVKLRGYESQPKTQQVEQVPPPTPSTVDAITQDYNNNRVPIQTSNNKANRASGYGVGKRFVQHNNGGNNRYDVKNKLNNPRYMKNFVKNLTPQKEERCKDFPNCPLTTRECPFAHPTKLCLLYPNCPRKNHTCTFLHPDEDQELMEQLKKSKAEFLEKKNAAIAANIERSKMLSSGIVLCKFGAVCANPKCPFGHPTPCNEDQKVSDYTWCSENLKCVDPNCVKAHSSPSKVKAVQPLGRAAIVTATAANSFATEKSLEQCKYGLYCTNKHCKFRHAKSPIMCRDGSSCTRIDCIFGHPIPEDCKFGVNCTNKACLFRHPEGRVISDSKWVNPELQKGQGQEVQPQIEESQQQQQQQQQQQVDAVMTE</sequence>
<dbReference type="PANTHER" id="PTHR14738:SF29">
    <property type="entry name" value="ZINC FINGER CCCH DOMAIN-CONTAINING PROTEIN 14"/>
    <property type="match status" value="1"/>
</dbReference>
<evidence type="ECO:0000256" key="9">
    <source>
        <dbReference type="SAM" id="MobiDB-lite"/>
    </source>
</evidence>
<dbReference type="InterPro" id="IPR040366">
    <property type="entry name" value="Nab2/ZC3H14"/>
</dbReference>
<evidence type="ECO:0000259" key="10">
    <source>
        <dbReference type="PROSITE" id="PS50103"/>
    </source>
</evidence>
<dbReference type="OrthoDB" id="438553at2759"/>
<keyword evidence="4" id="KW-0677">Repeat</keyword>